<keyword evidence="3" id="KW-1185">Reference proteome</keyword>
<accession>A0A8H7AJU0</accession>
<dbReference type="AlphaFoldDB" id="A0A8H7AJU0"/>
<comment type="caution">
    <text evidence="2">The sequence shown here is derived from an EMBL/GenBank/DDBJ whole genome shotgun (WGS) entry which is preliminary data.</text>
</comment>
<evidence type="ECO:0000313" key="2">
    <source>
        <dbReference type="EMBL" id="KAF7506435.1"/>
    </source>
</evidence>
<name>A0A8H7AJU0_9EURO</name>
<dbReference type="Proteomes" id="UP000606974">
    <property type="component" value="Unassembled WGS sequence"/>
</dbReference>
<protein>
    <submittedName>
        <fullName evidence="2">Uncharacterized protein</fullName>
    </submittedName>
</protein>
<dbReference type="EMBL" id="JAACFV010000087">
    <property type="protein sequence ID" value="KAF7506435.1"/>
    <property type="molecule type" value="Genomic_DNA"/>
</dbReference>
<reference evidence="2" key="1">
    <citation type="submission" date="2020-02" db="EMBL/GenBank/DDBJ databases">
        <authorList>
            <person name="Palmer J.M."/>
        </authorList>
    </citation>
    <scope>NUCLEOTIDE SEQUENCE</scope>
    <source>
        <strain evidence="2">EPUS1.4</strain>
        <tissue evidence="2">Thallus</tissue>
    </source>
</reference>
<organism evidence="2 3">
    <name type="scientific">Endocarpon pusillum</name>
    <dbReference type="NCBI Taxonomy" id="364733"/>
    <lineage>
        <taxon>Eukaryota</taxon>
        <taxon>Fungi</taxon>
        <taxon>Dikarya</taxon>
        <taxon>Ascomycota</taxon>
        <taxon>Pezizomycotina</taxon>
        <taxon>Eurotiomycetes</taxon>
        <taxon>Chaetothyriomycetidae</taxon>
        <taxon>Verrucariales</taxon>
        <taxon>Verrucariaceae</taxon>
        <taxon>Endocarpon</taxon>
    </lineage>
</organism>
<feature type="compositionally biased region" description="Basic residues" evidence="1">
    <location>
        <begin position="137"/>
        <end position="148"/>
    </location>
</feature>
<gene>
    <name evidence="2" type="ORF">GJ744_011789</name>
</gene>
<evidence type="ECO:0000256" key="1">
    <source>
        <dbReference type="SAM" id="MobiDB-lite"/>
    </source>
</evidence>
<sequence>MADGRELRPRPQQEISLQVQQPMSLSFRQDLQNMFGRSFTTFNEVIAHLSTLQPQERTDAAPQLRAAILRAGNAVEDAADAFWNYVHQDANLQRGVATSSGLLDWQDLRRLADRGRNRRDKDYVFTQMKKTSEGRKERKHRQRRRKRLREQETMG</sequence>
<feature type="region of interest" description="Disordered" evidence="1">
    <location>
        <begin position="126"/>
        <end position="155"/>
    </location>
</feature>
<proteinExistence type="predicted"/>
<evidence type="ECO:0000313" key="3">
    <source>
        <dbReference type="Proteomes" id="UP000606974"/>
    </source>
</evidence>